<dbReference type="KEGG" id="llu:AKJ09_02625"/>
<dbReference type="InterPro" id="IPR035234">
    <property type="entry name" value="IgGFc-bd_N"/>
</dbReference>
<keyword evidence="3" id="KW-1185">Reference proteome</keyword>
<evidence type="ECO:0000313" key="2">
    <source>
        <dbReference type="EMBL" id="AKU95961.1"/>
    </source>
</evidence>
<evidence type="ECO:0000259" key="1">
    <source>
        <dbReference type="Pfam" id="PF17517"/>
    </source>
</evidence>
<feature type="domain" description="IgGFc-binding protein N-terminal" evidence="1">
    <location>
        <begin position="163"/>
        <end position="500"/>
    </location>
</feature>
<protein>
    <recommendedName>
        <fullName evidence="1">IgGFc-binding protein N-terminal domain-containing protein</fullName>
    </recommendedName>
</protein>
<sequence length="527" mass="56076">MEPCAAAAAERSSTGCEFYMQPPRFTKAYQQACYAAFLVNTSNAEVNLSLSLGGEPIDISHAVYKTVPGEATLEPHDGPIAPGDSVILFVSERDPALPPPSAPSSFGEFNQITHCPNGVRAATYADPVPLNTGVGTSFELKTNLPVTAATIYPFGGAPSFLPTATLLLPVATWGTEHMLVNGWESQFNSNSYAPFQPWPAAQIIASEDTDVTITPTRDIQGGPGVAGTIARRPVTYHLKQGQHLQLVQEQELTGSIITSTKPTSSVGGQVCAKIPVQHGACDIVAQQIPSFEQWGSEYVAVGYRPRTGNEHEVMPYRVVAARDGTRLEYDPMIPPGAPVTLSAGEVATFYVGIDAPFVVRTQDAEHPIYLAAYMSGGGSGPSSSPVGGQNMGGNGDPEMVNVVASGQYMNSYSFYADPTYADTSLVIIRAKQAGEFKDVWLECAGNLTGFQPVGSRGDYEYTRIDIARGGKPGSAFGSNTCKNGLQRMTSDGPFAATLWGWDQYASYAFPGGMGQRKLVENPLVPVH</sequence>
<dbReference type="Proteomes" id="UP000064967">
    <property type="component" value="Chromosome"/>
</dbReference>
<dbReference type="PANTHER" id="PTHR46534:SF1">
    <property type="entry name" value="IGGFC-BINDING PROTEIN N-TERMINAL DOMAIN-CONTAINING PROTEIN"/>
    <property type="match status" value="1"/>
</dbReference>
<dbReference type="Pfam" id="PF17517">
    <property type="entry name" value="IgGFc_binding"/>
    <property type="match status" value="1"/>
</dbReference>
<gene>
    <name evidence="2" type="ORF">AKJ09_02625</name>
</gene>
<reference evidence="2 3" key="1">
    <citation type="submission" date="2015-08" db="EMBL/GenBank/DDBJ databases">
        <authorList>
            <person name="Babu N.S."/>
            <person name="Beckwith C.J."/>
            <person name="Beseler K.G."/>
            <person name="Brison A."/>
            <person name="Carone J.V."/>
            <person name="Caskin T.P."/>
            <person name="Diamond M."/>
            <person name="Durham M.E."/>
            <person name="Foxe J.M."/>
            <person name="Go M."/>
            <person name="Henderson B.A."/>
            <person name="Jones I.B."/>
            <person name="McGettigan J.A."/>
            <person name="Micheletti S.J."/>
            <person name="Nasrallah M.E."/>
            <person name="Ortiz D."/>
            <person name="Piller C.R."/>
            <person name="Privatt S.R."/>
            <person name="Schneider S.L."/>
            <person name="Sharp S."/>
            <person name="Smith T.C."/>
            <person name="Stanton J.D."/>
            <person name="Ullery H.E."/>
            <person name="Wilson R.J."/>
            <person name="Serrano M.G."/>
            <person name="Buck G."/>
            <person name="Lee V."/>
            <person name="Wang Y."/>
            <person name="Carvalho R."/>
            <person name="Voegtly L."/>
            <person name="Shi R."/>
            <person name="Duckworth R."/>
            <person name="Johnson A."/>
            <person name="Loviza R."/>
            <person name="Walstead R."/>
            <person name="Shah Z."/>
            <person name="Kiflezghi M."/>
            <person name="Wade K."/>
            <person name="Ball S.L."/>
            <person name="Bradley K.W."/>
            <person name="Asai D.J."/>
            <person name="Bowman C.A."/>
            <person name="Russell D.A."/>
            <person name="Pope W.H."/>
            <person name="Jacobs-Sera D."/>
            <person name="Hendrix R.W."/>
            <person name="Hatfull G.F."/>
        </authorList>
    </citation>
    <scope>NUCLEOTIDE SEQUENCE [LARGE SCALE GENOMIC DNA]</scope>
    <source>
        <strain evidence="2 3">DSM 27648</strain>
    </source>
</reference>
<accession>A0A0K1PRF6</accession>
<dbReference type="EMBL" id="CP012333">
    <property type="protein sequence ID" value="AKU95961.1"/>
    <property type="molecule type" value="Genomic_DNA"/>
</dbReference>
<name>A0A0K1PRF6_9BACT</name>
<proteinExistence type="predicted"/>
<evidence type="ECO:0000313" key="3">
    <source>
        <dbReference type="Proteomes" id="UP000064967"/>
    </source>
</evidence>
<organism evidence="2 3">
    <name type="scientific">Labilithrix luteola</name>
    <dbReference type="NCBI Taxonomy" id="1391654"/>
    <lineage>
        <taxon>Bacteria</taxon>
        <taxon>Pseudomonadati</taxon>
        <taxon>Myxococcota</taxon>
        <taxon>Polyangia</taxon>
        <taxon>Polyangiales</taxon>
        <taxon>Labilitrichaceae</taxon>
        <taxon>Labilithrix</taxon>
    </lineage>
</organism>
<dbReference type="STRING" id="1391654.AKJ09_02625"/>
<dbReference type="AlphaFoldDB" id="A0A0K1PRF6"/>
<dbReference type="PANTHER" id="PTHR46534">
    <property type="entry name" value="IGGFC_BINDING DOMAIN-CONTAINING PROTEIN"/>
    <property type="match status" value="1"/>
</dbReference>